<sequence length="344" mass="38174">MSANFSADLVTSKLSNLNDTQEGITSVAQWILFHRRHANAIVPVWMQCLQEASSSRKLNLMYLANEVAQQSKARKRDDFINAFNPEVIVTAMETVFRQGSNDLQGKVKRVVDVWRQRQVFPADTLQRIDETIALMDKGKGNGAVYGTLPRTSLPTLPMPPELTKLVKAQQNLTASMSSNTLAISTASRAFSDIIESEQMPNPPVLAHKLQNLINSLGEAFKAATAAVSTREELVNQLTQLLDANKGALEAERLQLKDVQAKQFRATTLLQEVEEMIRSEIPDSPISPRLKSTNSSQDKPMVFTMEENGDDDDGFADMIRPEAFQLDEVDLTSIDRLNGIDQVDG</sequence>
<feature type="domain" description="CID" evidence="1">
    <location>
        <begin position="2"/>
        <end position="136"/>
    </location>
</feature>
<dbReference type="Gene3D" id="1.25.40.90">
    <property type="match status" value="1"/>
</dbReference>
<organism evidence="2 3">
    <name type="scientific">Neolecta irregularis (strain DAH-3)</name>
    <dbReference type="NCBI Taxonomy" id="1198029"/>
    <lineage>
        <taxon>Eukaryota</taxon>
        <taxon>Fungi</taxon>
        <taxon>Dikarya</taxon>
        <taxon>Ascomycota</taxon>
        <taxon>Taphrinomycotina</taxon>
        <taxon>Neolectales</taxon>
        <taxon>Neolectaceae</taxon>
        <taxon>Neolecta</taxon>
    </lineage>
</organism>
<accession>A0A1U7LJS5</accession>
<evidence type="ECO:0000313" key="2">
    <source>
        <dbReference type="EMBL" id="OLL22843.1"/>
    </source>
</evidence>
<dbReference type="InterPro" id="IPR047883">
    <property type="entry name" value="Rtt103-like_CID"/>
</dbReference>
<dbReference type="OrthoDB" id="10069473at2759"/>
<dbReference type="Proteomes" id="UP000186594">
    <property type="component" value="Unassembled WGS sequence"/>
</dbReference>
<dbReference type="PANTHER" id="PTHR12460:SF0">
    <property type="entry name" value="CID DOMAIN-CONTAINING PROTEIN-RELATED"/>
    <property type="match status" value="1"/>
</dbReference>
<evidence type="ECO:0000313" key="3">
    <source>
        <dbReference type="Proteomes" id="UP000186594"/>
    </source>
</evidence>
<proteinExistence type="predicted"/>
<dbReference type="InterPro" id="IPR006569">
    <property type="entry name" value="CID_dom"/>
</dbReference>
<dbReference type="GO" id="GO:0099122">
    <property type="term" value="F:RNA polymerase II C-terminal domain binding"/>
    <property type="evidence" value="ECO:0007669"/>
    <property type="project" value="InterPro"/>
</dbReference>
<dbReference type="STRING" id="1198029.A0A1U7LJS5"/>
<gene>
    <name evidence="2" type="ORF">NEOLI_001711</name>
</gene>
<reference evidence="2 3" key="1">
    <citation type="submission" date="2016-04" db="EMBL/GenBank/DDBJ databases">
        <title>Evolutionary innovation and constraint leading to complex multicellularity in the Ascomycota.</title>
        <authorList>
            <person name="Cisse O."/>
            <person name="Nguyen A."/>
            <person name="Hewitt D.A."/>
            <person name="Jedd G."/>
            <person name="Stajich J.E."/>
        </authorList>
    </citation>
    <scope>NUCLEOTIDE SEQUENCE [LARGE SCALE GENOMIC DNA]</scope>
    <source>
        <strain evidence="2 3">DAH-3</strain>
    </source>
</reference>
<protein>
    <submittedName>
        <fullName evidence="2">UPF0400 protein</fullName>
    </submittedName>
</protein>
<dbReference type="PANTHER" id="PTHR12460">
    <property type="entry name" value="CYCLIN-DEPENDENT KINASE INHIBITOR-RELATED PROTEIN"/>
    <property type="match status" value="1"/>
</dbReference>
<dbReference type="SUPFAM" id="SSF48464">
    <property type="entry name" value="ENTH/VHS domain"/>
    <property type="match status" value="1"/>
</dbReference>
<keyword evidence="3" id="KW-1185">Reference proteome</keyword>
<dbReference type="EMBL" id="LXFE01002699">
    <property type="protein sequence ID" value="OLL22843.1"/>
    <property type="molecule type" value="Genomic_DNA"/>
</dbReference>
<dbReference type="SMART" id="SM00582">
    <property type="entry name" value="RPR"/>
    <property type="match status" value="1"/>
</dbReference>
<dbReference type="GO" id="GO:0031124">
    <property type="term" value="P:mRNA 3'-end processing"/>
    <property type="evidence" value="ECO:0007669"/>
    <property type="project" value="InterPro"/>
</dbReference>
<dbReference type="CDD" id="cd17003">
    <property type="entry name" value="CID_Rtt103"/>
    <property type="match status" value="1"/>
</dbReference>
<dbReference type="InterPro" id="IPR008942">
    <property type="entry name" value="ENTH_VHS"/>
</dbReference>
<dbReference type="PROSITE" id="PS51391">
    <property type="entry name" value="CID"/>
    <property type="match status" value="1"/>
</dbReference>
<dbReference type="Pfam" id="PF04818">
    <property type="entry name" value="CID"/>
    <property type="match status" value="1"/>
</dbReference>
<evidence type="ECO:0000259" key="1">
    <source>
        <dbReference type="PROSITE" id="PS51391"/>
    </source>
</evidence>
<name>A0A1U7LJS5_NEOID</name>
<comment type="caution">
    <text evidence="2">The sequence shown here is derived from an EMBL/GenBank/DDBJ whole genome shotgun (WGS) entry which is preliminary data.</text>
</comment>
<dbReference type="AlphaFoldDB" id="A0A1U7LJS5"/>